<evidence type="ECO:0000313" key="3">
    <source>
        <dbReference type="Proteomes" id="UP000186218"/>
    </source>
</evidence>
<keyword evidence="3" id="KW-1185">Reference proteome</keyword>
<keyword evidence="1" id="KW-0472">Membrane</keyword>
<keyword evidence="2" id="KW-0131">Cell cycle</keyword>
<dbReference type="Pfam" id="PF04977">
    <property type="entry name" value="DivIC"/>
    <property type="match status" value="1"/>
</dbReference>
<dbReference type="AlphaFoldDB" id="A0A1N7DQ50"/>
<dbReference type="EMBL" id="FTNT01000002">
    <property type="protein sequence ID" value="SIR77944.1"/>
    <property type="molecule type" value="Genomic_DNA"/>
</dbReference>
<dbReference type="STRING" id="1344003.SAMN05445060_0820"/>
<accession>A0A1N7DQ50</accession>
<evidence type="ECO:0000256" key="1">
    <source>
        <dbReference type="SAM" id="Phobius"/>
    </source>
</evidence>
<protein>
    <submittedName>
        <fullName evidence="2">Cell division protein FtsB</fullName>
    </submittedName>
</protein>
<name>A0A1N7DQ50_9NOCA</name>
<sequence>MSGGETNDRRRGSGLARRWEGLNPTRAIVLAVVVSVIALTLAVPLRTYFSQRSQFEQVEASNSQLEEQVADYQRKVQNQDDPAYVKAQARSRLNFVMPGDKPLVLEHPQPPTPSPDQQKAMREAANPWYSNLLQSIATPAGS</sequence>
<feature type="transmembrane region" description="Helical" evidence="1">
    <location>
        <begin position="27"/>
        <end position="45"/>
    </location>
</feature>
<keyword evidence="2" id="KW-0132">Cell division</keyword>
<gene>
    <name evidence="2" type="ORF">SAMN05445060_0820</name>
</gene>
<keyword evidence="1" id="KW-1133">Transmembrane helix</keyword>
<organism evidence="2 3">
    <name type="scientific">Williamsia sterculiae</name>
    <dbReference type="NCBI Taxonomy" id="1344003"/>
    <lineage>
        <taxon>Bacteria</taxon>
        <taxon>Bacillati</taxon>
        <taxon>Actinomycetota</taxon>
        <taxon>Actinomycetes</taxon>
        <taxon>Mycobacteriales</taxon>
        <taxon>Nocardiaceae</taxon>
        <taxon>Williamsia</taxon>
    </lineage>
</organism>
<keyword evidence="1" id="KW-0812">Transmembrane</keyword>
<reference evidence="2 3" key="1">
    <citation type="submission" date="2017-01" db="EMBL/GenBank/DDBJ databases">
        <authorList>
            <person name="Mah S.A."/>
            <person name="Swanson W.J."/>
            <person name="Moy G.W."/>
            <person name="Vacquier V.D."/>
        </authorList>
    </citation>
    <scope>NUCLEOTIDE SEQUENCE [LARGE SCALE GENOMIC DNA]</scope>
    <source>
        <strain evidence="2 3">CPCC 203464</strain>
    </source>
</reference>
<evidence type="ECO:0000313" key="2">
    <source>
        <dbReference type="EMBL" id="SIR77944.1"/>
    </source>
</evidence>
<proteinExistence type="predicted"/>
<dbReference type="InterPro" id="IPR007060">
    <property type="entry name" value="FtsL/DivIC"/>
</dbReference>
<dbReference type="GO" id="GO:0051301">
    <property type="term" value="P:cell division"/>
    <property type="evidence" value="ECO:0007669"/>
    <property type="project" value="UniProtKB-KW"/>
</dbReference>
<dbReference type="Proteomes" id="UP000186218">
    <property type="component" value="Unassembled WGS sequence"/>
</dbReference>
<dbReference type="RefSeq" id="WP_076476798.1">
    <property type="nucleotide sequence ID" value="NZ_FTNT01000002.1"/>
</dbReference>